<organism evidence="7 8">
    <name type="scientific">Bifidobacterium choerinum</name>
    <dbReference type="NCBI Taxonomy" id="35760"/>
    <lineage>
        <taxon>Bacteria</taxon>
        <taxon>Bacillati</taxon>
        <taxon>Actinomycetota</taxon>
        <taxon>Actinomycetes</taxon>
        <taxon>Bifidobacteriales</taxon>
        <taxon>Bifidobacteriaceae</taxon>
        <taxon>Bifidobacterium</taxon>
    </lineage>
</organism>
<dbReference type="InterPro" id="IPR050090">
    <property type="entry name" value="Tyrosine_recombinase_XerCD"/>
</dbReference>
<comment type="similarity">
    <text evidence="1">Belongs to the 'phage' integrase family.</text>
</comment>
<keyword evidence="2" id="KW-0229">DNA integration</keyword>
<keyword evidence="4" id="KW-0233">DNA recombination</keyword>
<proteinExistence type="inferred from homology"/>
<dbReference type="InterPro" id="IPR010998">
    <property type="entry name" value="Integrase_recombinase_N"/>
</dbReference>
<evidence type="ECO:0000256" key="2">
    <source>
        <dbReference type="ARBA" id="ARBA00022908"/>
    </source>
</evidence>
<dbReference type="Gene3D" id="1.10.443.10">
    <property type="entry name" value="Intergrase catalytic core"/>
    <property type="match status" value="1"/>
</dbReference>
<dbReference type="RefSeq" id="WP_099720691.1">
    <property type="nucleotide sequence ID" value="NZ_CP018044.1"/>
</dbReference>
<dbReference type="GO" id="GO:0006310">
    <property type="term" value="P:DNA recombination"/>
    <property type="evidence" value="ECO:0007669"/>
    <property type="project" value="UniProtKB-KW"/>
</dbReference>
<evidence type="ECO:0000313" key="7">
    <source>
        <dbReference type="EMBL" id="ATU19604.1"/>
    </source>
</evidence>
<accession>A0A2D3D3F4</accession>
<evidence type="ECO:0000313" key="8">
    <source>
        <dbReference type="Proteomes" id="UP000229907"/>
    </source>
</evidence>
<feature type="domain" description="Tyr recombinase" evidence="6">
    <location>
        <begin position="195"/>
        <end position="384"/>
    </location>
</feature>
<dbReference type="KEGG" id="bcho:BcFMB_00095"/>
<dbReference type="Pfam" id="PF14659">
    <property type="entry name" value="Phage_int_SAM_3"/>
    <property type="match status" value="1"/>
</dbReference>
<keyword evidence="3" id="KW-0238">DNA-binding</keyword>
<dbReference type="Pfam" id="PF00589">
    <property type="entry name" value="Phage_integrase"/>
    <property type="match status" value="1"/>
</dbReference>
<dbReference type="InterPro" id="IPR002104">
    <property type="entry name" value="Integrase_catalytic"/>
</dbReference>
<evidence type="ECO:0000256" key="5">
    <source>
        <dbReference type="SAM" id="Coils"/>
    </source>
</evidence>
<evidence type="ECO:0000256" key="3">
    <source>
        <dbReference type="ARBA" id="ARBA00023125"/>
    </source>
</evidence>
<evidence type="ECO:0000256" key="4">
    <source>
        <dbReference type="ARBA" id="ARBA00023172"/>
    </source>
</evidence>
<keyword evidence="5" id="KW-0175">Coiled coil</keyword>
<reference evidence="7 8" key="1">
    <citation type="submission" date="2016-11" db="EMBL/GenBank/DDBJ databases">
        <title>complete genome sequence of Bifidobacterium choerinum strain FMB-1.</title>
        <authorList>
            <person name="Park C.-S."/>
            <person name="Jung D.-H."/>
            <person name="Choi D.-S."/>
        </authorList>
    </citation>
    <scope>NUCLEOTIDE SEQUENCE [LARGE SCALE GENOMIC DNA]</scope>
    <source>
        <strain evidence="7 8">FMB-1</strain>
    </source>
</reference>
<dbReference type="SUPFAM" id="SSF56349">
    <property type="entry name" value="DNA breaking-rejoining enzymes"/>
    <property type="match status" value="1"/>
</dbReference>
<sequence>MTRRKFGTIKRRKYKGEVRYLTASYPTPPDAYDRWPDLPERQSRTFRPEEETQALAWLDDARKRIDAGLWQPDSAISHERAASTITVGEYWPIWLEQKRTKDGARLRESTIAGLRRVMEHHVLPTFRHVRLVDVTQRMVDRWLDGLQVGDATKYNAFKPLRAMLKAASQPGADGTPPILARYPLTHGASKPQGHDLERPATPQEVQAIYQAMPERYRMAIYLTVFADGLRIGEVCALQRGDIDLETRTLHVRRTRLQSMSTVTGPLKTSSSRRDIRLPRQLMPDLVRFLDDFVAPEPDAWLFTLKHDTSMPIAPNSLRGYYDVARRAAGRPDLRYHDLRHTALTWLAGEGATLREIMDSAGHADVDTAMRYQHAVDERRDMLADAMGERMVRPDTPEGVMATIRDLDERIGRLEQERAAAKKHLADLLARL</sequence>
<dbReference type="GO" id="GO:0015074">
    <property type="term" value="P:DNA integration"/>
    <property type="evidence" value="ECO:0007669"/>
    <property type="project" value="UniProtKB-KW"/>
</dbReference>
<evidence type="ECO:0000256" key="1">
    <source>
        <dbReference type="ARBA" id="ARBA00008857"/>
    </source>
</evidence>
<protein>
    <recommendedName>
        <fullName evidence="6">Tyr recombinase domain-containing protein</fullName>
    </recommendedName>
</protein>
<dbReference type="PANTHER" id="PTHR30349">
    <property type="entry name" value="PHAGE INTEGRASE-RELATED"/>
    <property type="match status" value="1"/>
</dbReference>
<dbReference type="InterPro" id="IPR011010">
    <property type="entry name" value="DNA_brk_join_enz"/>
</dbReference>
<feature type="coiled-coil region" evidence="5">
    <location>
        <begin position="403"/>
        <end position="430"/>
    </location>
</feature>
<dbReference type="Proteomes" id="UP000229907">
    <property type="component" value="Chromosome"/>
</dbReference>
<dbReference type="EMBL" id="CP018044">
    <property type="protein sequence ID" value="ATU19604.1"/>
    <property type="molecule type" value="Genomic_DNA"/>
</dbReference>
<name>A0A2D3D3F4_9BIFI</name>
<dbReference type="InterPro" id="IPR004107">
    <property type="entry name" value="Integrase_SAM-like_N"/>
</dbReference>
<dbReference type="InterPro" id="IPR013762">
    <property type="entry name" value="Integrase-like_cat_sf"/>
</dbReference>
<gene>
    <name evidence="7" type="ORF">BcFMB_00095</name>
</gene>
<dbReference type="CDD" id="cd01189">
    <property type="entry name" value="INT_ICEBs1_C_like"/>
    <property type="match status" value="1"/>
</dbReference>
<evidence type="ECO:0000259" key="6">
    <source>
        <dbReference type="PROSITE" id="PS51898"/>
    </source>
</evidence>
<dbReference type="Gene3D" id="1.10.150.130">
    <property type="match status" value="1"/>
</dbReference>
<dbReference type="PROSITE" id="PS51898">
    <property type="entry name" value="TYR_RECOMBINASE"/>
    <property type="match status" value="1"/>
</dbReference>
<dbReference type="GO" id="GO:0003677">
    <property type="term" value="F:DNA binding"/>
    <property type="evidence" value="ECO:0007669"/>
    <property type="project" value="UniProtKB-KW"/>
</dbReference>
<dbReference type="PANTHER" id="PTHR30349:SF64">
    <property type="entry name" value="PROPHAGE INTEGRASE INTD-RELATED"/>
    <property type="match status" value="1"/>
</dbReference>
<dbReference type="AlphaFoldDB" id="A0A2D3D3F4"/>